<dbReference type="EMBL" id="CP014229">
    <property type="protein sequence ID" value="AMD89449.1"/>
    <property type="molecule type" value="Genomic_DNA"/>
</dbReference>
<gene>
    <name evidence="2" type="ORF">AXF13_04610</name>
</gene>
<proteinExistence type="predicted"/>
<evidence type="ECO:0000313" key="2">
    <source>
        <dbReference type="EMBL" id="AMD89449.1"/>
    </source>
</evidence>
<accession>A0A120KLV4</accession>
<keyword evidence="3" id="KW-1185">Reference proteome</keyword>
<sequence>MSQHPSNIPTLPASGNATLAAQNNQVAAPESAIASADQQRAIAEVQAALVIAASRPRDEIKARERLITACSRLNLAKRALYEYERGKEPISGPSIRLAEAAARAWGNMTYGFREMSRDQGKSEVEAYAWDLETNTKAMRQFAVKHWRDTKKGGYALKDERDIYELVANYAQRRVRATILEIIPGDVIEDAVRQCEITMNAEVGDIKEARKNMLAVFQPFGVLQEHIEARLGHRLDAIQAGEILRLWKIYNNIKDGVSKPEDWFDMTIKPADAATAAKAEELKGRLAKENAKPAAQDAHAAESPSGQQATLAANAPERDGTTQIPCPNRDGALVEAAQCPSCPSYTDASGMFCPSWQGEK</sequence>
<name>A0A120KLV4_9BACT</name>
<protein>
    <submittedName>
        <fullName evidence="2">Uncharacterized protein</fullName>
    </submittedName>
</protein>
<evidence type="ECO:0000313" key="3">
    <source>
        <dbReference type="Proteomes" id="UP000069241"/>
    </source>
</evidence>
<feature type="region of interest" description="Disordered" evidence="1">
    <location>
        <begin position="286"/>
        <end position="327"/>
    </location>
</feature>
<dbReference type="AlphaFoldDB" id="A0A120KLV4"/>
<organism evidence="2 3">
    <name type="scientific">Desulfovibrio fairfieldensis</name>
    <dbReference type="NCBI Taxonomy" id="44742"/>
    <lineage>
        <taxon>Bacteria</taxon>
        <taxon>Pseudomonadati</taxon>
        <taxon>Thermodesulfobacteriota</taxon>
        <taxon>Desulfovibrionia</taxon>
        <taxon>Desulfovibrionales</taxon>
        <taxon>Desulfovibrionaceae</taxon>
        <taxon>Desulfovibrio</taxon>
    </lineage>
</organism>
<dbReference type="KEGG" id="dfi:AXF13_04610"/>
<dbReference type="Proteomes" id="UP000069241">
    <property type="component" value="Chromosome"/>
</dbReference>
<reference evidence="3" key="1">
    <citation type="submission" date="2016-02" db="EMBL/GenBank/DDBJ databases">
        <authorList>
            <person name="Holder M.E."/>
            <person name="Ajami N.J."/>
            <person name="Petrosino J.F."/>
        </authorList>
    </citation>
    <scope>NUCLEOTIDE SEQUENCE [LARGE SCALE GENOMIC DNA]</scope>
    <source>
        <strain evidence="3">CCUG 45958</strain>
    </source>
</reference>
<evidence type="ECO:0000256" key="1">
    <source>
        <dbReference type="SAM" id="MobiDB-lite"/>
    </source>
</evidence>
<dbReference type="STRING" id="44742.AXF13_04610"/>
<dbReference type="RefSeq" id="WP_062251820.1">
    <property type="nucleotide sequence ID" value="NZ_CP014229.1"/>
</dbReference>